<dbReference type="RefSeq" id="WP_354602124.1">
    <property type="nucleotide sequence ID" value="NZ_JBEWZI010000020.1"/>
</dbReference>
<keyword evidence="2" id="KW-1185">Reference proteome</keyword>
<evidence type="ECO:0000313" key="2">
    <source>
        <dbReference type="Proteomes" id="UP001549691"/>
    </source>
</evidence>
<gene>
    <name evidence="1" type="ORF">ABXR19_15855</name>
</gene>
<dbReference type="EMBL" id="JBEWZI010000020">
    <property type="protein sequence ID" value="MET7015665.1"/>
    <property type="molecule type" value="Genomic_DNA"/>
</dbReference>
<protein>
    <submittedName>
        <fullName evidence="1">Uncharacterized protein</fullName>
    </submittedName>
</protein>
<name>A0ABV2TP14_9RHOO</name>
<accession>A0ABV2TP14</accession>
<evidence type="ECO:0000313" key="1">
    <source>
        <dbReference type="EMBL" id="MET7015665.1"/>
    </source>
</evidence>
<reference evidence="1 2" key="1">
    <citation type="submission" date="2024-07" db="EMBL/GenBank/DDBJ databases">
        <title>Uliginosibacterium flavum JJ3220;KACC:17644.</title>
        <authorList>
            <person name="Kim M.K."/>
        </authorList>
    </citation>
    <scope>NUCLEOTIDE SEQUENCE [LARGE SCALE GENOMIC DNA]</scope>
    <source>
        <strain evidence="1 2">KACC:17644</strain>
    </source>
</reference>
<comment type="caution">
    <text evidence="1">The sequence shown here is derived from an EMBL/GenBank/DDBJ whole genome shotgun (WGS) entry which is preliminary data.</text>
</comment>
<sequence length="58" mass="6503">MSFARPVVKQGGLFYGKACRELLIDPETPWAVQFCRPEIIAVVVSMRDAKNQKVHVDG</sequence>
<organism evidence="1 2">
    <name type="scientific">Uliginosibacterium flavum</name>
    <dbReference type="NCBI Taxonomy" id="1396831"/>
    <lineage>
        <taxon>Bacteria</taxon>
        <taxon>Pseudomonadati</taxon>
        <taxon>Pseudomonadota</taxon>
        <taxon>Betaproteobacteria</taxon>
        <taxon>Rhodocyclales</taxon>
        <taxon>Zoogloeaceae</taxon>
        <taxon>Uliginosibacterium</taxon>
    </lineage>
</organism>
<dbReference type="Proteomes" id="UP001549691">
    <property type="component" value="Unassembled WGS sequence"/>
</dbReference>
<proteinExistence type="predicted"/>